<dbReference type="InterPro" id="IPR003838">
    <property type="entry name" value="ABC3_permease_C"/>
</dbReference>
<name>A0A1B1S5Z6_9BACL</name>
<keyword evidence="3 9" id="KW-0812">Transmembrane</keyword>
<evidence type="ECO:0000256" key="3">
    <source>
        <dbReference type="ARBA" id="ARBA00022692"/>
    </source>
</evidence>
<evidence type="ECO:0000259" key="10">
    <source>
        <dbReference type="PROSITE" id="PS50893"/>
    </source>
</evidence>
<dbReference type="Pfam" id="PF02687">
    <property type="entry name" value="FtsX"/>
    <property type="match status" value="1"/>
</dbReference>
<feature type="transmembrane region" description="Helical" evidence="9">
    <location>
        <begin position="258"/>
        <end position="279"/>
    </location>
</feature>
<feature type="transmembrane region" description="Helical" evidence="9">
    <location>
        <begin position="682"/>
        <end position="705"/>
    </location>
</feature>
<evidence type="ECO:0000256" key="8">
    <source>
        <dbReference type="ARBA" id="ARBA00038388"/>
    </source>
</evidence>
<dbReference type="KEGG" id="pll:I858_016640"/>
<dbReference type="InterPro" id="IPR003593">
    <property type="entry name" value="AAA+_ATPase"/>
</dbReference>
<keyword evidence="11" id="KW-0614">Plasmid</keyword>
<dbReference type="PROSITE" id="PS00211">
    <property type="entry name" value="ABC_TRANSPORTER_1"/>
    <property type="match status" value="1"/>
</dbReference>
<evidence type="ECO:0000256" key="5">
    <source>
        <dbReference type="ARBA" id="ARBA00022840"/>
    </source>
</evidence>
<comment type="similarity">
    <text evidence="8">Belongs to the ABC transporter superfamily. Macrolide exporter (TC 3.A.1.122) family.</text>
</comment>
<sequence>MNIFELKNLSKKFGKRTIFNNVNLSVSNPSHIHVLIGKSGQGKTTLLNILLGLDTDFSGDYYLLNQNSKNISKKEWNRSRTHDIQIVFQDYKLLENFTVYENIFYSGDYTEENINNILIEMDIIDLSGNLVKNLSGGQKQRVAIARAVIGNPRILLLDEPTGNLDGMTSAKVMQYIQKLRSKGILVFLVTHDPSVIQMADVLYEIKDGKITEIKNENSTININSNESVISKEPLQNYSSKKHSLSYAIKNLTRTKKKIGFLAIPIIMILCSFVLSFTAYQASSVESFDKFFSGIGERTVVLNTQELNQSTVSEIQEKNISSQFDGMRIGFSEEDLQEVKKIEQVEDAILITGDVETNYDKDKNIFDESITEEDFPNELKKYTGYFNDIQEINFSFTALQVPMSYIPNYNVKNLNVIKGSFPKDLSNQILIPDVFALTLIQDSNFSKLINREITLDVESFEKRKKKVNYVIAGVYATDYEQTLTTDYRIYTSYFNQSDQEGYLKDESYEYFTNVLSENEQTQKFNEEITKDYPSFKKAVGTGSNEMIVVAKSKDQLPTLHKKLQQQFPSYHLVSQYDIKNGELSNIYSSLMKRLVIGSAIIALIIGVLVAFLNKGHINDRNRELAILYSMGYSKKNIFSIISFETLLLFSGYLFISYVAALLINEFYLSTTPYFLLFKNLLSLNILISIVFLMILILVISIIWGVWGIKQKSLKKHLNSSS</sequence>
<evidence type="ECO:0000256" key="1">
    <source>
        <dbReference type="ARBA" id="ARBA00004429"/>
    </source>
</evidence>
<dbReference type="GO" id="GO:0005524">
    <property type="term" value="F:ATP binding"/>
    <property type="evidence" value="ECO:0007669"/>
    <property type="project" value="UniProtKB-KW"/>
</dbReference>
<keyword evidence="2" id="KW-1003">Cell membrane</keyword>
<dbReference type="InterPro" id="IPR017871">
    <property type="entry name" value="ABC_transporter-like_CS"/>
</dbReference>
<organism evidence="11 12">
    <name type="scientific">Planococcus versutus</name>
    <dbReference type="NCBI Taxonomy" id="1302659"/>
    <lineage>
        <taxon>Bacteria</taxon>
        <taxon>Bacillati</taxon>
        <taxon>Bacillota</taxon>
        <taxon>Bacilli</taxon>
        <taxon>Bacillales</taxon>
        <taxon>Caryophanaceae</taxon>
        <taxon>Planococcus</taxon>
    </lineage>
</organism>
<reference evidence="11" key="1">
    <citation type="submission" date="2016-10" db="EMBL/GenBank/DDBJ databases">
        <authorList>
            <person name="See-Too W.S."/>
        </authorList>
    </citation>
    <scope>NUCLEOTIDE SEQUENCE</scope>
    <source>
        <strain evidence="11">L10.15</strain>
        <plasmid evidence="11">pPS15-1</plasmid>
    </source>
</reference>
<keyword evidence="7 9" id="KW-0472">Membrane</keyword>
<dbReference type="Proteomes" id="UP000053354">
    <property type="component" value="Plasmid pPS15-1"/>
</dbReference>
<evidence type="ECO:0000256" key="6">
    <source>
        <dbReference type="ARBA" id="ARBA00022989"/>
    </source>
</evidence>
<dbReference type="InterPro" id="IPR027417">
    <property type="entry name" value="P-loop_NTPase"/>
</dbReference>
<protein>
    <recommendedName>
        <fullName evidence="10">ABC transporter domain-containing protein</fullName>
    </recommendedName>
</protein>
<dbReference type="PROSITE" id="PS50893">
    <property type="entry name" value="ABC_TRANSPORTER_2"/>
    <property type="match status" value="1"/>
</dbReference>
<comment type="subcellular location">
    <subcellularLocation>
        <location evidence="1">Cell inner membrane</location>
        <topology evidence="1">Multi-pass membrane protein</topology>
    </subcellularLocation>
</comment>
<accession>A0A1B1S5Z6</accession>
<dbReference type="GO" id="GO:0005886">
    <property type="term" value="C:plasma membrane"/>
    <property type="evidence" value="ECO:0007669"/>
    <property type="project" value="UniProtKB-SubCell"/>
</dbReference>
<dbReference type="GO" id="GO:0016887">
    <property type="term" value="F:ATP hydrolysis activity"/>
    <property type="evidence" value="ECO:0007669"/>
    <property type="project" value="InterPro"/>
</dbReference>
<evidence type="ECO:0000256" key="7">
    <source>
        <dbReference type="ARBA" id="ARBA00023136"/>
    </source>
</evidence>
<feature type="transmembrane region" description="Helical" evidence="9">
    <location>
        <begin position="636"/>
        <end position="662"/>
    </location>
</feature>
<dbReference type="RefSeq" id="WP_049695001.1">
    <property type="nucleotide sequence ID" value="NZ_CP016541.2"/>
</dbReference>
<keyword evidence="4" id="KW-0547">Nucleotide-binding</keyword>
<dbReference type="SUPFAM" id="SSF52540">
    <property type="entry name" value="P-loop containing nucleoside triphosphate hydrolases"/>
    <property type="match status" value="1"/>
</dbReference>
<proteinExistence type="inferred from homology"/>
<dbReference type="OrthoDB" id="2079174at2"/>
<feature type="domain" description="ABC transporter" evidence="10">
    <location>
        <begin position="4"/>
        <end position="232"/>
    </location>
</feature>
<dbReference type="GO" id="GO:0022857">
    <property type="term" value="F:transmembrane transporter activity"/>
    <property type="evidence" value="ECO:0007669"/>
    <property type="project" value="TreeGrafter"/>
</dbReference>
<dbReference type="Gene3D" id="3.40.50.300">
    <property type="entry name" value="P-loop containing nucleotide triphosphate hydrolases"/>
    <property type="match status" value="1"/>
</dbReference>
<gene>
    <name evidence="11" type="ORF">I858_016640</name>
</gene>
<dbReference type="EMBL" id="CP016541">
    <property type="protein sequence ID" value="ANU28607.1"/>
    <property type="molecule type" value="Genomic_DNA"/>
</dbReference>
<evidence type="ECO:0000256" key="4">
    <source>
        <dbReference type="ARBA" id="ARBA00022741"/>
    </source>
</evidence>
<evidence type="ECO:0000256" key="9">
    <source>
        <dbReference type="SAM" id="Phobius"/>
    </source>
</evidence>
<evidence type="ECO:0000256" key="2">
    <source>
        <dbReference type="ARBA" id="ARBA00022475"/>
    </source>
</evidence>
<feature type="transmembrane region" description="Helical" evidence="9">
    <location>
        <begin position="593"/>
        <end position="611"/>
    </location>
</feature>
<evidence type="ECO:0000313" key="12">
    <source>
        <dbReference type="Proteomes" id="UP000053354"/>
    </source>
</evidence>
<keyword evidence="5" id="KW-0067">ATP-binding</keyword>
<evidence type="ECO:0000313" key="11">
    <source>
        <dbReference type="EMBL" id="ANU28607.1"/>
    </source>
</evidence>
<keyword evidence="12" id="KW-1185">Reference proteome</keyword>
<dbReference type="SMART" id="SM00382">
    <property type="entry name" value="AAA"/>
    <property type="match status" value="1"/>
</dbReference>
<keyword evidence="6 9" id="KW-1133">Transmembrane helix</keyword>
<dbReference type="InterPro" id="IPR003439">
    <property type="entry name" value="ABC_transporter-like_ATP-bd"/>
</dbReference>
<geneLocation type="plasmid" evidence="11 12">
    <name>pPS15-1</name>
</geneLocation>
<dbReference type="PANTHER" id="PTHR24220">
    <property type="entry name" value="IMPORT ATP-BINDING PROTEIN"/>
    <property type="match status" value="1"/>
</dbReference>
<dbReference type="Pfam" id="PF00005">
    <property type="entry name" value="ABC_tran"/>
    <property type="match status" value="1"/>
</dbReference>
<dbReference type="AlphaFoldDB" id="A0A1B1S5Z6"/>
<dbReference type="InterPro" id="IPR015854">
    <property type="entry name" value="ABC_transpr_LolD-like"/>
</dbReference>